<dbReference type="InterPro" id="IPR014748">
    <property type="entry name" value="Enoyl-CoA_hydra_C"/>
</dbReference>
<dbReference type="Proteomes" id="UP000500791">
    <property type="component" value="Chromosome"/>
</dbReference>
<comment type="similarity">
    <text evidence="1">Belongs to the enoyl-CoA hydratase/isomerase family.</text>
</comment>
<protein>
    <submittedName>
        <fullName evidence="2">Enoyl-CoA hydratase/isomerase family protein</fullName>
    </submittedName>
</protein>
<dbReference type="RefSeq" id="WP_166190179.1">
    <property type="nucleotide sequence ID" value="NZ_CP049811.1"/>
</dbReference>
<dbReference type="SUPFAM" id="SSF52096">
    <property type="entry name" value="ClpP/crotonase"/>
    <property type="match status" value="1"/>
</dbReference>
<dbReference type="PANTHER" id="PTHR43802">
    <property type="entry name" value="ENOYL-COA HYDRATASE"/>
    <property type="match status" value="1"/>
</dbReference>
<sequence length="253" mass="26906">MTVKTDIRDTGVMVITLNQPERRNPIGHEVRRAIVAALSQAEGDDTIRAVVLTGAGGQFSAGGDVRDQRDRSMAEQRERFACVKDMVERMVRFSKPLVSAVEGWAAGGGFSVAVACPTVVAARDAKFVASFTKVGLIPDMGLLGTLPARVGPARARRIILNNRPIGAEDALAIGIVDEVAEAGGALELACTIAAQEAAGAPLPRQFINDWFARDVSAALDYEHSLQPILLNSADAAEGRAAFLEKRAPNYKGR</sequence>
<accession>A0A6G7VL97</accession>
<dbReference type="KEGG" id="mon:G8E03_07190"/>
<reference evidence="2 3" key="1">
    <citation type="submission" date="2020-03" db="EMBL/GenBank/DDBJ databases">
        <title>Complete genome sequence of Monaibacterium sp. ALG8 with diverse plasmids.</title>
        <authorList>
            <person name="Sun C."/>
        </authorList>
    </citation>
    <scope>NUCLEOTIDE SEQUENCE [LARGE SCALE GENOMIC DNA]</scope>
    <source>
        <strain evidence="2 3">ALG8</strain>
    </source>
</reference>
<name>A0A6G7VL97_9RHOB</name>
<keyword evidence="3" id="KW-1185">Reference proteome</keyword>
<dbReference type="Pfam" id="PF00378">
    <property type="entry name" value="ECH_1"/>
    <property type="match status" value="1"/>
</dbReference>
<evidence type="ECO:0000313" key="3">
    <source>
        <dbReference type="Proteomes" id="UP000500791"/>
    </source>
</evidence>
<evidence type="ECO:0000313" key="2">
    <source>
        <dbReference type="EMBL" id="QIK40567.1"/>
    </source>
</evidence>
<gene>
    <name evidence="2" type="ORF">G8E03_07190</name>
</gene>
<dbReference type="InterPro" id="IPR001753">
    <property type="entry name" value="Enoyl-CoA_hydra/iso"/>
</dbReference>
<evidence type="ECO:0000256" key="1">
    <source>
        <dbReference type="ARBA" id="ARBA00005254"/>
    </source>
</evidence>
<proteinExistence type="inferred from homology"/>
<dbReference type="Gene3D" id="3.90.226.10">
    <property type="entry name" value="2-enoyl-CoA Hydratase, Chain A, domain 1"/>
    <property type="match status" value="1"/>
</dbReference>
<dbReference type="InterPro" id="IPR029045">
    <property type="entry name" value="ClpP/crotonase-like_dom_sf"/>
</dbReference>
<keyword evidence="2" id="KW-0413">Isomerase</keyword>
<organism evidence="2 3">
    <name type="scientific">Pontivivens nitratireducens</name>
    <dbReference type="NCBI Taxonomy" id="2758038"/>
    <lineage>
        <taxon>Bacteria</taxon>
        <taxon>Pseudomonadati</taxon>
        <taxon>Pseudomonadota</taxon>
        <taxon>Alphaproteobacteria</taxon>
        <taxon>Rhodobacterales</taxon>
        <taxon>Paracoccaceae</taxon>
        <taxon>Pontivivens</taxon>
    </lineage>
</organism>
<dbReference type="Gene3D" id="1.10.12.10">
    <property type="entry name" value="Lyase 2-enoyl-coa Hydratase, Chain A, domain 2"/>
    <property type="match status" value="1"/>
</dbReference>
<dbReference type="GO" id="GO:0016853">
    <property type="term" value="F:isomerase activity"/>
    <property type="evidence" value="ECO:0007669"/>
    <property type="project" value="UniProtKB-KW"/>
</dbReference>
<dbReference type="CDD" id="cd06558">
    <property type="entry name" value="crotonase-like"/>
    <property type="match status" value="1"/>
</dbReference>
<dbReference type="PANTHER" id="PTHR43802:SF1">
    <property type="entry name" value="IP11341P-RELATED"/>
    <property type="match status" value="1"/>
</dbReference>
<dbReference type="EMBL" id="CP049811">
    <property type="protein sequence ID" value="QIK40567.1"/>
    <property type="molecule type" value="Genomic_DNA"/>
</dbReference>
<dbReference type="AlphaFoldDB" id="A0A6G7VL97"/>